<organism evidence="1">
    <name type="scientific">Arundo donax</name>
    <name type="common">Giant reed</name>
    <name type="synonym">Donax arundinaceus</name>
    <dbReference type="NCBI Taxonomy" id="35708"/>
    <lineage>
        <taxon>Eukaryota</taxon>
        <taxon>Viridiplantae</taxon>
        <taxon>Streptophyta</taxon>
        <taxon>Embryophyta</taxon>
        <taxon>Tracheophyta</taxon>
        <taxon>Spermatophyta</taxon>
        <taxon>Magnoliopsida</taxon>
        <taxon>Liliopsida</taxon>
        <taxon>Poales</taxon>
        <taxon>Poaceae</taxon>
        <taxon>PACMAD clade</taxon>
        <taxon>Arundinoideae</taxon>
        <taxon>Arundineae</taxon>
        <taxon>Arundo</taxon>
    </lineage>
</organism>
<dbReference type="AlphaFoldDB" id="A0A0A9EU24"/>
<protein>
    <submittedName>
        <fullName evidence="1">Uncharacterized protein</fullName>
    </submittedName>
</protein>
<reference evidence="1" key="1">
    <citation type="submission" date="2014-09" db="EMBL/GenBank/DDBJ databases">
        <authorList>
            <person name="Magalhaes I.L.F."/>
            <person name="Oliveira U."/>
            <person name="Santos F.R."/>
            <person name="Vidigal T.H.D.A."/>
            <person name="Brescovit A.D."/>
            <person name="Santos A.J."/>
        </authorList>
    </citation>
    <scope>NUCLEOTIDE SEQUENCE</scope>
    <source>
        <tissue evidence="1">Shoot tissue taken approximately 20 cm above the soil surface</tissue>
    </source>
</reference>
<dbReference type="EMBL" id="GBRH01198378">
    <property type="protein sequence ID" value="JAD99517.1"/>
    <property type="molecule type" value="Transcribed_RNA"/>
</dbReference>
<proteinExistence type="predicted"/>
<accession>A0A0A9EU24</accession>
<name>A0A0A9EU24_ARUDO</name>
<reference evidence="1" key="2">
    <citation type="journal article" date="2015" name="Data Brief">
        <title>Shoot transcriptome of the giant reed, Arundo donax.</title>
        <authorList>
            <person name="Barrero R.A."/>
            <person name="Guerrero F.D."/>
            <person name="Moolhuijzen P."/>
            <person name="Goolsby J.A."/>
            <person name="Tidwell J."/>
            <person name="Bellgard S.E."/>
            <person name="Bellgard M.I."/>
        </authorList>
    </citation>
    <scope>NUCLEOTIDE SEQUENCE</scope>
    <source>
        <tissue evidence="1">Shoot tissue taken approximately 20 cm above the soil surface</tissue>
    </source>
</reference>
<sequence>MKLPNNIEFHALHNCQAINILMFLSGYDLLRIDNRKQTSTYCSQAYIRSWNPCFTRAQIIAIFKRNSRVRSMAICLNFSIKLYPWLVL</sequence>
<evidence type="ECO:0000313" key="1">
    <source>
        <dbReference type="EMBL" id="JAD99517.1"/>
    </source>
</evidence>